<feature type="binding site" evidence="6">
    <location>
        <position position="119"/>
    </location>
    <ligand>
        <name>substrate</name>
    </ligand>
</feature>
<dbReference type="GO" id="GO:0141152">
    <property type="term" value="F:glycerol-3-phosphate dehydrogenase (NAD+) activity"/>
    <property type="evidence" value="ECO:0007669"/>
    <property type="project" value="UniProtKB-UniRule"/>
</dbReference>
<dbReference type="SUPFAM" id="SSF51735">
    <property type="entry name" value="NAD(P)-binding Rossmann-fold domains"/>
    <property type="match status" value="1"/>
</dbReference>
<dbReference type="Gene3D" id="1.10.1040.10">
    <property type="entry name" value="N-(1-d-carboxylethyl)-l-norvaline Dehydrogenase, domain 2"/>
    <property type="match status" value="1"/>
</dbReference>
<accession>A0A1R1YAV4</accession>
<dbReference type="Proteomes" id="UP000187283">
    <property type="component" value="Unassembled WGS sequence"/>
</dbReference>
<dbReference type="InterPro" id="IPR006109">
    <property type="entry name" value="G3P_DH_NAD-dep_C"/>
</dbReference>
<dbReference type="FunFam" id="1.10.1040.10:FF:000004">
    <property type="entry name" value="Glycerol-3-phosphate dehydrogenase [NAD(+)]"/>
    <property type="match status" value="1"/>
</dbReference>
<dbReference type="EMBL" id="LSSN01000437">
    <property type="protein sequence ID" value="OMJ23975.1"/>
    <property type="molecule type" value="Genomic_DNA"/>
</dbReference>
<evidence type="ECO:0000256" key="3">
    <source>
        <dbReference type="ARBA" id="ARBA00023027"/>
    </source>
</evidence>
<dbReference type="Pfam" id="PF07479">
    <property type="entry name" value="NAD_Gly3P_dh_C"/>
    <property type="match status" value="1"/>
</dbReference>
<dbReference type="InterPro" id="IPR036291">
    <property type="entry name" value="NAD(P)-bd_dom_sf"/>
</dbReference>
<dbReference type="GO" id="GO:0005975">
    <property type="term" value="P:carbohydrate metabolic process"/>
    <property type="evidence" value="ECO:0007669"/>
    <property type="project" value="InterPro"/>
</dbReference>
<dbReference type="OrthoDB" id="10263760at2759"/>
<feature type="active site" description="Proton acceptor" evidence="5">
    <location>
        <position position="203"/>
    </location>
</feature>
<comment type="catalytic activity">
    <reaction evidence="4 9">
        <text>sn-glycerol 3-phosphate + NAD(+) = dihydroxyacetone phosphate + NADH + H(+)</text>
        <dbReference type="Rhea" id="RHEA:11092"/>
        <dbReference type="ChEBI" id="CHEBI:15378"/>
        <dbReference type="ChEBI" id="CHEBI:57540"/>
        <dbReference type="ChEBI" id="CHEBI:57597"/>
        <dbReference type="ChEBI" id="CHEBI:57642"/>
        <dbReference type="ChEBI" id="CHEBI:57945"/>
        <dbReference type="EC" id="1.1.1.8"/>
    </reaction>
</comment>
<dbReference type="GO" id="GO:0005829">
    <property type="term" value="C:cytosol"/>
    <property type="evidence" value="ECO:0007669"/>
    <property type="project" value="TreeGrafter"/>
</dbReference>
<evidence type="ECO:0000313" key="12">
    <source>
        <dbReference type="EMBL" id="OMJ23975.1"/>
    </source>
</evidence>
<dbReference type="PANTHER" id="PTHR11728:SF8">
    <property type="entry name" value="GLYCEROL-3-PHOSPHATE DEHYDROGENASE [NAD(+)]-RELATED"/>
    <property type="match status" value="1"/>
</dbReference>
<feature type="binding site" evidence="7">
    <location>
        <position position="294"/>
    </location>
    <ligand>
        <name>NAD(+)</name>
        <dbReference type="ChEBI" id="CHEBI:57540"/>
    </ligand>
</feature>
<feature type="binding site" evidence="7">
    <location>
        <position position="267"/>
    </location>
    <ligand>
        <name>NAD(+)</name>
        <dbReference type="ChEBI" id="CHEBI:57540"/>
    </ligand>
</feature>
<dbReference type="PROSITE" id="PS00957">
    <property type="entry name" value="NAD_G3PDH"/>
    <property type="match status" value="1"/>
</dbReference>
<comment type="similarity">
    <text evidence="1 8">Belongs to the NAD-dependent glycerol-3-phosphate dehydrogenase family.</text>
</comment>
<feature type="binding site" evidence="7">
    <location>
        <position position="95"/>
    </location>
    <ligand>
        <name>NAD(+)</name>
        <dbReference type="ChEBI" id="CHEBI:57540"/>
    </ligand>
</feature>
<organism evidence="12 13">
    <name type="scientific">Smittium culicis</name>
    <dbReference type="NCBI Taxonomy" id="133412"/>
    <lineage>
        <taxon>Eukaryota</taxon>
        <taxon>Fungi</taxon>
        <taxon>Fungi incertae sedis</taxon>
        <taxon>Zoopagomycota</taxon>
        <taxon>Kickxellomycotina</taxon>
        <taxon>Harpellomycetes</taxon>
        <taxon>Harpellales</taxon>
        <taxon>Legeriomycetaceae</taxon>
        <taxon>Smittium</taxon>
    </lineage>
</organism>
<gene>
    <name evidence="12" type="ORF">AYI70_g1900</name>
</gene>
<feature type="binding site" evidence="7">
    <location>
        <begin position="8"/>
        <end position="13"/>
    </location>
    <ligand>
        <name>NAD(+)</name>
        <dbReference type="ChEBI" id="CHEBI:57540"/>
    </ligand>
</feature>
<dbReference type="PIRSF" id="PIRSF000114">
    <property type="entry name" value="Glycerol-3-P_dh"/>
    <property type="match status" value="1"/>
</dbReference>
<dbReference type="STRING" id="133412.A0A1R1YAV4"/>
<dbReference type="PANTHER" id="PTHR11728">
    <property type="entry name" value="GLYCEROL-3-PHOSPHATE DEHYDROGENASE"/>
    <property type="match status" value="1"/>
</dbReference>
<dbReference type="InterPro" id="IPR013328">
    <property type="entry name" value="6PGD_dom2"/>
</dbReference>
<keyword evidence="2 8" id="KW-0560">Oxidoreductase</keyword>
<feature type="domain" description="Glycerol-3-phosphate dehydrogenase NAD-dependent C-terminal" evidence="11">
    <location>
        <begin position="193"/>
        <end position="337"/>
    </location>
</feature>
<sequence>MEKICVYGAGNWGSTAARIIAENTIRYDKFYNVVNMYVHKEIYNGRELTDIINTDKENTKYLPGFKFPDNVFATSDIQFALKDVTMLVVVIPHQFLVSAMKEVSQYADLSKLKVVSLIKGMYIGKEDIKTTTQTIESVLNLKPSVLSGANLANEIANREICESTLGCMDDTEAELWIKAFQTDYFRIMHVKNVYAIELCGALKNVVAVAVGMAAGLGYGNNTKAAIMRIGFMEILKFAQMLYPSTAESILFESCGIPDLITSCLGGRNFKVSAEFVKTGKSIDVLEAEMLNGQKLQGPLTSLEVHEYLSNVNKTADFPLFTAVFEIVYQNKDAKPLLESLFKVSRQSIL</sequence>
<feature type="binding site" evidence="6">
    <location>
        <begin position="267"/>
        <end position="268"/>
    </location>
    <ligand>
        <name>substrate</name>
    </ligand>
</feature>
<evidence type="ECO:0000256" key="8">
    <source>
        <dbReference type="RuleBase" id="RU000437"/>
    </source>
</evidence>
<evidence type="ECO:0000256" key="7">
    <source>
        <dbReference type="PIRSR" id="PIRSR000114-3"/>
    </source>
</evidence>
<dbReference type="InterPro" id="IPR017751">
    <property type="entry name" value="G3P_DH_NAD-dep_euk"/>
</dbReference>
<evidence type="ECO:0000259" key="10">
    <source>
        <dbReference type="Pfam" id="PF01210"/>
    </source>
</evidence>
<dbReference type="InterPro" id="IPR008927">
    <property type="entry name" value="6-PGluconate_DH-like_C_sf"/>
</dbReference>
<feature type="binding site" evidence="7">
    <location>
        <position position="296"/>
    </location>
    <ligand>
        <name>NAD(+)</name>
        <dbReference type="ChEBI" id="CHEBI:57540"/>
    </ligand>
</feature>
<feature type="binding site" evidence="7">
    <location>
        <position position="152"/>
    </location>
    <ligand>
        <name>NAD(+)</name>
        <dbReference type="ChEBI" id="CHEBI:57540"/>
    </ligand>
</feature>
<dbReference type="PRINTS" id="PR00077">
    <property type="entry name" value="GPDHDRGNASE"/>
</dbReference>
<dbReference type="InterPro" id="IPR011128">
    <property type="entry name" value="G3P_DH_NAD-dep_N"/>
</dbReference>
<feature type="domain" description="Glycerol-3-phosphate dehydrogenase NAD-dependent N-terminal" evidence="10">
    <location>
        <begin position="3"/>
        <end position="171"/>
    </location>
</feature>
<dbReference type="GO" id="GO:0046168">
    <property type="term" value="P:glycerol-3-phosphate catabolic process"/>
    <property type="evidence" value="ECO:0007669"/>
    <property type="project" value="UniProtKB-UniRule"/>
</dbReference>
<dbReference type="InterPro" id="IPR006168">
    <property type="entry name" value="G3P_DH_NAD-dep"/>
</dbReference>
<evidence type="ECO:0000313" key="13">
    <source>
        <dbReference type="Proteomes" id="UP000187283"/>
    </source>
</evidence>
<evidence type="ECO:0000256" key="9">
    <source>
        <dbReference type="RuleBase" id="RU361243"/>
    </source>
</evidence>
<dbReference type="EC" id="1.1.1.8" evidence="9"/>
<reference evidence="12 13" key="1">
    <citation type="submission" date="2017-01" db="EMBL/GenBank/DDBJ databases">
        <authorList>
            <person name="Mah S.A."/>
            <person name="Swanson W.J."/>
            <person name="Moy G.W."/>
            <person name="Vacquier V.D."/>
        </authorList>
    </citation>
    <scope>NUCLEOTIDE SEQUENCE [LARGE SCALE GENOMIC DNA]</scope>
    <source>
        <strain evidence="12 13">GSMNP</strain>
    </source>
</reference>
<evidence type="ECO:0000256" key="5">
    <source>
        <dbReference type="PIRSR" id="PIRSR000114-1"/>
    </source>
</evidence>
<evidence type="ECO:0000256" key="6">
    <source>
        <dbReference type="PIRSR" id="PIRSR000114-2"/>
    </source>
</evidence>
<dbReference type="GO" id="GO:0042803">
    <property type="term" value="F:protein homodimerization activity"/>
    <property type="evidence" value="ECO:0007669"/>
    <property type="project" value="InterPro"/>
</dbReference>
<dbReference type="NCBIfam" id="TIGR03376">
    <property type="entry name" value="glycerol3P_DH"/>
    <property type="match status" value="1"/>
</dbReference>
<comment type="caution">
    <text evidence="12">The sequence shown here is derived from an EMBL/GenBank/DDBJ whole genome shotgun (WGS) entry which is preliminary data.</text>
</comment>
<evidence type="ECO:0000256" key="2">
    <source>
        <dbReference type="ARBA" id="ARBA00023002"/>
    </source>
</evidence>
<dbReference type="Pfam" id="PF01210">
    <property type="entry name" value="NAD_Gly3P_dh_N"/>
    <property type="match status" value="1"/>
</dbReference>
<evidence type="ECO:0000256" key="1">
    <source>
        <dbReference type="ARBA" id="ARBA00011009"/>
    </source>
</evidence>
<evidence type="ECO:0000259" key="11">
    <source>
        <dbReference type="Pfam" id="PF07479"/>
    </source>
</evidence>
<keyword evidence="13" id="KW-1185">Reference proteome</keyword>
<dbReference type="AlphaFoldDB" id="A0A1R1YAV4"/>
<dbReference type="Gene3D" id="3.40.50.720">
    <property type="entry name" value="NAD(P)-binding Rossmann-like Domain"/>
    <property type="match status" value="1"/>
</dbReference>
<dbReference type="SUPFAM" id="SSF48179">
    <property type="entry name" value="6-phosphogluconate dehydrogenase C-terminal domain-like"/>
    <property type="match status" value="1"/>
</dbReference>
<proteinExistence type="inferred from homology"/>
<evidence type="ECO:0000256" key="4">
    <source>
        <dbReference type="ARBA" id="ARBA00048683"/>
    </source>
</evidence>
<name>A0A1R1YAV4_9FUNG</name>
<protein>
    <recommendedName>
        <fullName evidence="9">Glycerol-3-phosphate dehydrogenase [NAD(+)]</fullName>
        <ecNumber evidence="9">1.1.1.8</ecNumber>
    </recommendedName>
</protein>
<keyword evidence="3 7" id="KW-0520">NAD</keyword>
<dbReference type="GO" id="GO:0051287">
    <property type="term" value="F:NAD binding"/>
    <property type="evidence" value="ECO:0007669"/>
    <property type="project" value="UniProtKB-UniRule"/>
</dbReference>